<evidence type="ECO:0008006" key="3">
    <source>
        <dbReference type="Google" id="ProtNLM"/>
    </source>
</evidence>
<comment type="caution">
    <text evidence="1">The sequence shown here is derived from an EMBL/GenBank/DDBJ whole genome shotgun (WGS) entry which is preliminary data.</text>
</comment>
<gene>
    <name evidence="1" type="ORF">EU508_18635</name>
</gene>
<organism evidence="1 2">
    <name type="scientific">Pseudoalteromonas fuliginea</name>
    <dbReference type="NCBI Taxonomy" id="1872678"/>
    <lineage>
        <taxon>Bacteria</taxon>
        <taxon>Pseudomonadati</taxon>
        <taxon>Pseudomonadota</taxon>
        <taxon>Gammaproteobacteria</taxon>
        <taxon>Alteromonadales</taxon>
        <taxon>Pseudoalteromonadaceae</taxon>
        <taxon>Pseudoalteromonas</taxon>
    </lineage>
</organism>
<accession>A0AB73BCA5</accession>
<protein>
    <recommendedName>
        <fullName evidence="3">DNA repair protein</fullName>
    </recommendedName>
</protein>
<dbReference type="RefSeq" id="WP_008133860.1">
    <property type="nucleotide sequence ID" value="NZ_SEUK01000055.1"/>
</dbReference>
<sequence>MIVSIIIVLIVALIVIALWVSAVQQHKEKQEGERRKELTKQKAIIEETEEALVNSANIPLSEPIIRVLQRRIYEALKTMVANSTGSKALKNRLSEAKEHLTQPVQGNNNDSLSLPSNDKQLVSLIQGIKKLRIVLRSEHNKGRVDSQVFTVEDKRLEKLQLRINIESQIKRGLSARSANMVGSARQYFEKAQVTLNGVTYSDEYVSAKRQEVEGYLEAISVELRASNANALKKKNEQEQDELDVLFAPKKKW</sequence>
<evidence type="ECO:0000313" key="2">
    <source>
        <dbReference type="Proteomes" id="UP000324162"/>
    </source>
</evidence>
<dbReference type="Proteomes" id="UP000324162">
    <property type="component" value="Unassembled WGS sequence"/>
</dbReference>
<name>A0AB73BCA5_9GAMM</name>
<evidence type="ECO:0000313" key="1">
    <source>
        <dbReference type="EMBL" id="KAA1156941.1"/>
    </source>
</evidence>
<dbReference type="EMBL" id="SEUK01000055">
    <property type="protein sequence ID" value="KAA1156941.1"/>
    <property type="molecule type" value="Genomic_DNA"/>
</dbReference>
<proteinExistence type="predicted"/>
<dbReference type="AlphaFoldDB" id="A0AB73BCA5"/>
<reference evidence="1 2" key="1">
    <citation type="submission" date="2019-01" db="EMBL/GenBank/DDBJ databases">
        <title>Genome sequences of marine Pseudoalteromonas species.</title>
        <authorList>
            <person name="Boraston A.B."/>
            <person name="Hehemann J.-H."/>
            <person name="Vickers C.J."/>
            <person name="Salama-Alber O."/>
            <person name="Abe K."/>
            <person name="Hettle A.J."/>
        </authorList>
    </citation>
    <scope>NUCLEOTIDE SEQUENCE [LARGE SCALE GENOMIC DNA]</scope>
    <source>
        <strain evidence="1 2">PS42</strain>
    </source>
</reference>